<accession>W2NJ04</accession>
<reference evidence="1" key="1">
    <citation type="submission" date="2013-11" db="EMBL/GenBank/DDBJ databases">
        <title>The Genome Sequence of Phytophthora parasitica IAC_01/95.</title>
        <authorList>
            <consortium name="The Broad Institute Genomics Platform"/>
            <person name="Russ C."/>
            <person name="Tyler B."/>
            <person name="Panabieres F."/>
            <person name="Shan W."/>
            <person name="Tripathy S."/>
            <person name="Grunwald N."/>
            <person name="Machado M."/>
            <person name="Johnson C.S."/>
            <person name="Arredondo F."/>
            <person name="Hong C."/>
            <person name="Coffey M."/>
            <person name="Young S.K."/>
            <person name="Zeng Q."/>
            <person name="Gargeya S."/>
            <person name="Fitzgerald M."/>
            <person name="Abouelleil A."/>
            <person name="Alvarado L."/>
            <person name="Chapman S.B."/>
            <person name="Gainer-Dewar J."/>
            <person name="Goldberg J."/>
            <person name="Griggs A."/>
            <person name="Gujja S."/>
            <person name="Hansen M."/>
            <person name="Howarth C."/>
            <person name="Imamovic A."/>
            <person name="Ireland A."/>
            <person name="Larimer J."/>
            <person name="McCowan C."/>
            <person name="Murphy C."/>
            <person name="Pearson M."/>
            <person name="Poon T.W."/>
            <person name="Priest M."/>
            <person name="Roberts A."/>
            <person name="Saif S."/>
            <person name="Shea T."/>
            <person name="Sykes S."/>
            <person name="Wortman J."/>
            <person name="Nusbaum C."/>
            <person name="Birren B."/>
        </authorList>
    </citation>
    <scope>NUCLEOTIDE SEQUENCE [LARGE SCALE GENOMIC DNA]</scope>
    <source>
        <strain evidence="1">IAC_01/95</strain>
    </source>
</reference>
<dbReference type="AlphaFoldDB" id="W2NJ04"/>
<sequence length="158" mass="17279">TVDLRPNLPVRVRVAGLQSVRCLTRQLHRVRVGPGGVVGHVFEIRDVNEIAPPVVGRNGLIERFLSNVDDRHDFLKATIAFEEFLGWPVGAERCEEPATGRALLRSGSFSWSVGGKRSDQLLGGTADSVLQEIVAFTDVGVSVRCCNTSSCYCYYSSL</sequence>
<evidence type="ECO:0000313" key="1">
    <source>
        <dbReference type="EMBL" id="ETM48576.1"/>
    </source>
</evidence>
<dbReference type="EMBL" id="KI692316">
    <property type="protein sequence ID" value="ETM48576.1"/>
    <property type="molecule type" value="Genomic_DNA"/>
</dbReference>
<proteinExistence type="predicted"/>
<dbReference type="Proteomes" id="UP000054532">
    <property type="component" value="Unassembled WGS sequence"/>
</dbReference>
<gene>
    <name evidence="1" type="ORF">L914_06894</name>
</gene>
<feature type="non-terminal residue" evidence="1">
    <location>
        <position position="1"/>
    </location>
</feature>
<protein>
    <submittedName>
        <fullName evidence="1">Uncharacterized protein</fullName>
    </submittedName>
</protein>
<name>W2NJ04_PHYNI</name>
<organism evidence="1">
    <name type="scientific">Phytophthora nicotianae</name>
    <name type="common">Potato buckeye rot agent</name>
    <name type="synonym">Phytophthora parasitica</name>
    <dbReference type="NCBI Taxonomy" id="4792"/>
    <lineage>
        <taxon>Eukaryota</taxon>
        <taxon>Sar</taxon>
        <taxon>Stramenopiles</taxon>
        <taxon>Oomycota</taxon>
        <taxon>Peronosporomycetes</taxon>
        <taxon>Peronosporales</taxon>
        <taxon>Peronosporaceae</taxon>
        <taxon>Phytophthora</taxon>
    </lineage>
</organism>